<name>A0A6I1MHI1_9CLOT</name>
<comment type="caution">
    <text evidence="3">The sequence shown here is derived from an EMBL/GenBank/DDBJ whole genome shotgun (WGS) entry which is preliminary data.</text>
</comment>
<feature type="domain" description="HTH cro/C1-type" evidence="2">
    <location>
        <begin position="9"/>
        <end position="63"/>
    </location>
</feature>
<keyword evidence="1" id="KW-0238">DNA-binding</keyword>
<reference evidence="3 4" key="1">
    <citation type="submission" date="2019-10" db="EMBL/GenBank/DDBJ databases">
        <title>The Genome Sequence of Clostridium tarantellae Isolated from Fish Brain.</title>
        <authorList>
            <person name="Bano L."/>
            <person name="Kiel M."/>
            <person name="Sales G."/>
            <person name="Doxey A.C."/>
            <person name="Mansfield M.J."/>
            <person name="Schiavone M."/>
            <person name="Rossetto O."/>
            <person name="Pirazzini M."/>
            <person name="Dobrindt U."/>
            <person name="Montecucco C."/>
        </authorList>
    </citation>
    <scope>NUCLEOTIDE SEQUENCE [LARGE SCALE GENOMIC DNA]</scope>
    <source>
        <strain evidence="3 4">DSM 3997</strain>
    </source>
</reference>
<proteinExistence type="predicted"/>
<dbReference type="InterPro" id="IPR001387">
    <property type="entry name" value="Cro/C1-type_HTH"/>
</dbReference>
<evidence type="ECO:0000259" key="2">
    <source>
        <dbReference type="PROSITE" id="PS50943"/>
    </source>
</evidence>
<organism evidence="3 4">
    <name type="scientific">Clostridium tarantellae</name>
    <dbReference type="NCBI Taxonomy" id="39493"/>
    <lineage>
        <taxon>Bacteria</taxon>
        <taxon>Bacillati</taxon>
        <taxon>Bacillota</taxon>
        <taxon>Clostridia</taxon>
        <taxon>Eubacteriales</taxon>
        <taxon>Clostridiaceae</taxon>
        <taxon>Clostridium</taxon>
    </lineage>
</organism>
<evidence type="ECO:0000313" key="4">
    <source>
        <dbReference type="Proteomes" id="UP000430345"/>
    </source>
</evidence>
<dbReference type="EMBL" id="WHJC01000024">
    <property type="protein sequence ID" value="MPQ42855.1"/>
    <property type="molecule type" value="Genomic_DNA"/>
</dbReference>
<dbReference type="Gene3D" id="1.10.260.40">
    <property type="entry name" value="lambda repressor-like DNA-binding domains"/>
    <property type="match status" value="1"/>
</dbReference>
<evidence type="ECO:0000256" key="1">
    <source>
        <dbReference type="ARBA" id="ARBA00023125"/>
    </source>
</evidence>
<dbReference type="Pfam" id="PF01381">
    <property type="entry name" value="HTH_3"/>
    <property type="match status" value="1"/>
</dbReference>
<dbReference type="OrthoDB" id="9811208at2"/>
<dbReference type="CDD" id="cd00093">
    <property type="entry name" value="HTH_XRE"/>
    <property type="match status" value="1"/>
</dbReference>
<accession>A0A6I1MHI1</accession>
<dbReference type="Proteomes" id="UP000430345">
    <property type="component" value="Unassembled WGS sequence"/>
</dbReference>
<dbReference type="SUPFAM" id="SSF47413">
    <property type="entry name" value="lambda repressor-like DNA-binding domains"/>
    <property type="match status" value="1"/>
</dbReference>
<dbReference type="PROSITE" id="PS50943">
    <property type="entry name" value="HTH_CROC1"/>
    <property type="match status" value="1"/>
</dbReference>
<dbReference type="SMART" id="SM00530">
    <property type="entry name" value="HTH_XRE"/>
    <property type="match status" value="1"/>
</dbReference>
<protein>
    <submittedName>
        <fullName evidence="3">Helix-turn-helix domain-containing protein</fullName>
    </submittedName>
</protein>
<dbReference type="InterPro" id="IPR010982">
    <property type="entry name" value="Lambda_DNA-bd_dom_sf"/>
</dbReference>
<dbReference type="GO" id="GO:0003677">
    <property type="term" value="F:DNA binding"/>
    <property type="evidence" value="ECO:0007669"/>
    <property type="project" value="UniProtKB-KW"/>
</dbReference>
<gene>
    <name evidence="3" type="ORF">GBZ86_03685</name>
</gene>
<dbReference type="AlphaFoldDB" id="A0A6I1MHI1"/>
<evidence type="ECO:0000313" key="3">
    <source>
        <dbReference type="EMBL" id="MPQ42855.1"/>
    </source>
</evidence>
<dbReference type="RefSeq" id="WP_152887852.1">
    <property type="nucleotide sequence ID" value="NZ_WHJC01000024.1"/>
</dbReference>
<dbReference type="PANTHER" id="PTHR46558">
    <property type="entry name" value="TRACRIPTIONAL REGULATORY PROTEIN-RELATED-RELATED"/>
    <property type="match status" value="1"/>
</dbReference>
<sequence length="125" mass="14396">MENILGQRIKQYRKDSNIKQGELAENLGVGRSTLSQIENGLIPGSLDFLYKLSKVTNKPMTFWIDEKNIEETEIPEMSSLLILADALHEAGVIKKDGRIPEKYRDKFILLLQKELEIRYLEDETS</sequence>
<keyword evidence="4" id="KW-1185">Reference proteome</keyword>
<dbReference type="PANTHER" id="PTHR46558:SF4">
    <property type="entry name" value="DNA-BIDING PHAGE PROTEIN"/>
    <property type="match status" value="1"/>
</dbReference>